<comment type="cofactor">
    <cofactor evidence="12">
        <name>FMN</name>
        <dbReference type="ChEBI" id="CHEBI:58210"/>
    </cofactor>
    <text evidence="12">Binds 1 FMN per subunit.</text>
</comment>
<feature type="domain" description="FAD-binding FR-type" evidence="14">
    <location>
        <begin position="226"/>
        <end position="440"/>
    </location>
</feature>
<dbReference type="PRINTS" id="PR00369">
    <property type="entry name" value="FLAVODOXIN"/>
</dbReference>
<dbReference type="NCBIfam" id="TIGR01931">
    <property type="entry name" value="cysJ"/>
    <property type="match status" value="1"/>
</dbReference>
<comment type="cofactor">
    <cofactor evidence="12">
        <name>FAD</name>
        <dbReference type="ChEBI" id="CHEBI:57692"/>
    </cofactor>
    <text evidence="12">Binds 1 FAD per subunit.</text>
</comment>
<dbReference type="AlphaFoldDB" id="A0A1Y1CGN1"/>
<dbReference type="SUPFAM" id="SSF52218">
    <property type="entry name" value="Flavoproteins"/>
    <property type="match status" value="1"/>
</dbReference>
<keyword evidence="2" id="KW-0813">Transport</keyword>
<dbReference type="GO" id="GO:0005829">
    <property type="term" value="C:cytosol"/>
    <property type="evidence" value="ECO:0007669"/>
    <property type="project" value="TreeGrafter"/>
</dbReference>
<evidence type="ECO:0000256" key="9">
    <source>
        <dbReference type="ARBA" id="ARBA00023002"/>
    </source>
</evidence>
<dbReference type="SUPFAM" id="SSF63380">
    <property type="entry name" value="Riboflavin synthase domain-like"/>
    <property type="match status" value="1"/>
</dbReference>
<dbReference type="GO" id="GO:0004783">
    <property type="term" value="F:sulfite reductase (NADPH) activity"/>
    <property type="evidence" value="ECO:0007669"/>
    <property type="project" value="UniProtKB-EC"/>
</dbReference>
<feature type="binding site" evidence="12">
    <location>
        <position position="553"/>
    </location>
    <ligand>
        <name>NADP(+)</name>
        <dbReference type="ChEBI" id="CHEBI:58349"/>
    </ligand>
</feature>
<evidence type="ECO:0000313" key="15">
    <source>
        <dbReference type="EMBL" id="BAX79182.1"/>
    </source>
</evidence>
<evidence type="ECO:0000256" key="12">
    <source>
        <dbReference type="PIRSR" id="PIRSR000207-1"/>
    </source>
</evidence>
<evidence type="ECO:0000256" key="8">
    <source>
        <dbReference type="ARBA" id="ARBA00022982"/>
    </source>
</evidence>
<dbReference type="PROSITE" id="PS51384">
    <property type="entry name" value="FAD_FR"/>
    <property type="match status" value="1"/>
</dbReference>
<keyword evidence="4" id="KW-0285">Flavoprotein</keyword>
<evidence type="ECO:0000256" key="11">
    <source>
        <dbReference type="ARBA" id="ARBA00052219"/>
    </source>
</evidence>
<dbReference type="GO" id="GO:0010181">
    <property type="term" value="F:FMN binding"/>
    <property type="evidence" value="ECO:0007669"/>
    <property type="project" value="InterPro"/>
</dbReference>
<dbReference type="InterPro" id="IPR029039">
    <property type="entry name" value="Flavoprotein-like_sf"/>
</dbReference>
<dbReference type="Gene3D" id="2.40.30.10">
    <property type="entry name" value="Translation factors"/>
    <property type="match status" value="1"/>
</dbReference>
<feature type="domain" description="Flavodoxin-like" evidence="13">
    <location>
        <begin position="59"/>
        <end position="197"/>
    </location>
</feature>
<keyword evidence="5 12" id="KW-0288">FMN</keyword>
<dbReference type="InterPro" id="IPR017927">
    <property type="entry name" value="FAD-bd_FR_type"/>
</dbReference>
<evidence type="ECO:0000256" key="5">
    <source>
        <dbReference type="ARBA" id="ARBA00022643"/>
    </source>
</evidence>
<feature type="binding site" evidence="12">
    <location>
        <begin position="411"/>
        <end position="414"/>
    </location>
    <ligand>
        <name>FAD</name>
        <dbReference type="ChEBI" id="CHEBI:57692"/>
    </ligand>
</feature>
<dbReference type="InterPro" id="IPR001094">
    <property type="entry name" value="Flavdoxin-like"/>
</dbReference>
<feature type="binding site" evidence="12">
    <location>
        <begin position="378"/>
        <end position="381"/>
    </location>
    <ligand>
        <name>FAD</name>
        <dbReference type="ChEBI" id="CHEBI:57692"/>
    </ligand>
</feature>
<dbReference type="FunFam" id="3.40.50.80:FF:000001">
    <property type="entry name" value="NADPH--cytochrome P450 reductase 1"/>
    <property type="match status" value="1"/>
</dbReference>
<keyword evidence="6 12" id="KW-0274">FAD</keyword>
<dbReference type="Pfam" id="PF00175">
    <property type="entry name" value="NAD_binding_1"/>
    <property type="match status" value="1"/>
</dbReference>
<proteinExistence type="predicted"/>
<keyword evidence="16" id="KW-1185">Reference proteome</keyword>
<dbReference type="PIRSF" id="PIRSF000207">
    <property type="entry name" value="SiR-FP_CysJ"/>
    <property type="match status" value="1"/>
</dbReference>
<feature type="binding site" evidence="12">
    <location>
        <begin position="396"/>
        <end position="398"/>
    </location>
    <ligand>
        <name>FAD</name>
        <dbReference type="ChEBI" id="CHEBI:57692"/>
    </ligand>
</feature>
<dbReference type="GO" id="GO:0050660">
    <property type="term" value="F:flavin adenine dinucleotide binding"/>
    <property type="evidence" value="ECO:0007669"/>
    <property type="project" value="InterPro"/>
</dbReference>
<dbReference type="EC" id="1.8.1.2" evidence="1"/>
<accession>A0A1Y1CGN1</accession>
<dbReference type="InterPro" id="IPR010199">
    <property type="entry name" value="CysJ"/>
</dbReference>
<dbReference type="Gene3D" id="3.40.50.360">
    <property type="match status" value="1"/>
</dbReference>
<feature type="binding site" evidence="12">
    <location>
        <begin position="517"/>
        <end position="521"/>
    </location>
    <ligand>
        <name>NADP(+)</name>
        <dbReference type="ChEBI" id="CHEBI:58349"/>
    </ligand>
</feature>
<feature type="binding site" evidence="12">
    <location>
        <begin position="112"/>
        <end position="115"/>
    </location>
    <ligand>
        <name>FMN</name>
        <dbReference type="ChEBI" id="CHEBI:58210"/>
    </ligand>
</feature>
<dbReference type="InterPro" id="IPR008254">
    <property type="entry name" value="Flavodoxin/NO_synth"/>
</dbReference>
<dbReference type="InterPro" id="IPR017938">
    <property type="entry name" value="Riboflavin_synthase-like_b-brl"/>
</dbReference>
<dbReference type="Gene3D" id="1.20.990.10">
    <property type="entry name" value="NADPH-cytochrome p450 Reductase, Chain A, domain 3"/>
    <property type="match status" value="1"/>
</dbReference>
<dbReference type="KEGG" id="mbas:ALGA_0793"/>
<evidence type="ECO:0000256" key="10">
    <source>
        <dbReference type="ARBA" id="ARBA00023192"/>
    </source>
</evidence>
<gene>
    <name evidence="15" type="ORF">ALGA_0793</name>
</gene>
<evidence type="ECO:0000313" key="16">
    <source>
        <dbReference type="Proteomes" id="UP000218267"/>
    </source>
</evidence>
<keyword evidence="10" id="KW-0198">Cysteine biosynthesis</keyword>
<organism evidence="15 16">
    <name type="scientific">Labilibaculum antarcticum</name>
    <dbReference type="NCBI Taxonomy" id="1717717"/>
    <lineage>
        <taxon>Bacteria</taxon>
        <taxon>Pseudomonadati</taxon>
        <taxon>Bacteroidota</taxon>
        <taxon>Bacteroidia</taxon>
        <taxon>Marinilabiliales</taxon>
        <taxon>Marinifilaceae</taxon>
        <taxon>Labilibaculum</taxon>
    </lineage>
</organism>
<dbReference type="RefSeq" id="WP_096428109.1">
    <property type="nucleotide sequence ID" value="NZ_AP018042.1"/>
</dbReference>
<keyword evidence="3" id="KW-0028">Amino-acid biosynthesis</keyword>
<dbReference type="InterPro" id="IPR003097">
    <property type="entry name" value="CysJ-like_FAD-binding"/>
</dbReference>
<dbReference type="EMBL" id="AP018042">
    <property type="protein sequence ID" value="BAX79182.1"/>
    <property type="molecule type" value="Genomic_DNA"/>
</dbReference>
<name>A0A1Y1CGN1_9BACT</name>
<evidence type="ECO:0000256" key="1">
    <source>
        <dbReference type="ARBA" id="ARBA00012604"/>
    </source>
</evidence>
<keyword evidence="8" id="KW-0249">Electron transport</keyword>
<sequence>MGKEFKINQEQLSQLNQLIQNLSAEQLVWVNGYLSGIINGKPNAVDVPVISSQKSSESITILFGTHSGHSKEIAMDLHDKILALGFDAKIQGLDFYQKNDLKKEKYLFLIVSTHGEGEAPIQAEELYEYVHGTRAPKLPDTKYAVLALGDKTYKNYCQTGIDFDQTFSKLGAKAIIPVQTSDVAYEEVAEQWIEKVIGELKNLVPELTASTLSASTAITKKKFNRSNPYYAEVLEKVRITTSDSEKEIYHVEISLEDSGIEYKAGDSIGILPNNPIDLVDLLIDKLEDDPERIVTLGEKEISLFRALQNKLELTVLNREVLEKYKAITQNKDLELLLNNEDELEAYLYGADAYDLLEDYPGEITSDQFISILRVLYARLYSISSGPSSNPEEVHITIASVRYNRKKRDRNGACSSYITDEINAGDHLPIYIDKNESFRLPDDESKPLIMVGAGTGVAPYRSFLQEREQNSAKGKNWLFFGNQRLKKDFLYQLEWQRFLKKGTLQKLDVAFSRDQEEKTYVQHRLKENGKEVFQWLENGAHFYICGDKKHMAKDVQTSLLEIIQNEGGITPEKAEEYLKNLKREKRFLLDVY</sequence>
<dbReference type="Pfam" id="PF00667">
    <property type="entry name" value="FAD_binding_1"/>
    <property type="match status" value="1"/>
</dbReference>
<keyword evidence="9" id="KW-0560">Oxidoreductase</keyword>
<comment type="catalytic activity">
    <reaction evidence="11">
        <text>hydrogen sulfide + 3 NADP(+) + 3 H2O = sulfite + 3 NADPH + 4 H(+)</text>
        <dbReference type="Rhea" id="RHEA:13801"/>
        <dbReference type="ChEBI" id="CHEBI:15377"/>
        <dbReference type="ChEBI" id="CHEBI:15378"/>
        <dbReference type="ChEBI" id="CHEBI:17359"/>
        <dbReference type="ChEBI" id="CHEBI:29919"/>
        <dbReference type="ChEBI" id="CHEBI:57783"/>
        <dbReference type="ChEBI" id="CHEBI:58349"/>
        <dbReference type="EC" id="1.8.1.2"/>
    </reaction>
</comment>
<reference evidence="15 16" key="1">
    <citation type="journal article" date="2018" name="Mar. Genomics">
        <title>Complete genome sequence of Marinifilaceae bacterium strain SPP2, isolated from the Antarctic marine sediment.</title>
        <authorList>
            <person name="Watanabe M."/>
            <person name="Kojima H."/>
            <person name="Fukui M."/>
        </authorList>
    </citation>
    <scope>NUCLEOTIDE SEQUENCE [LARGE SCALE GENOMIC DNA]</scope>
    <source>
        <strain evidence="15 16">SPP2</strain>
    </source>
</reference>
<dbReference type="InterPro" id="IPR039261">
    <property type="entry name" value="FNR_nucleotide-bd"/>
</dbReference>
<dbReference type="Pfam" id="PF00258">
    <property type="entry name" value="Flavodoxin_1"/>
    <property type="match status" value="1"/>
</dbReference>
<evidence type="ECO:0000259" key="13">
    <source>
        <dbReference type="PROSITE" id="PS50902"/>
    </source>
</evidence>
<feature type="binding site" evidence="12">
    <location>
        <position position="591"/>
    </location>
    <ligand>
        <name>FAD</name>
        <dbReference type="ChEBI" id="CHEBI:57692"/>
    </ligand>
</feature>
<dbReference type="CDD" id="cd06199">
    <property type="entry name" value="SiR"/>
    <property type="match status" value="1"/>
</dbReference>
<reference evidence="16" key="2">
    <citation type="journal article" date="2020" name="Antonie Van Leeuwenhoek">
        <title>Labilibaculum antarcticum sp. nov., a novel facultative anaerobic, psychrotorelant bacterium isolated from marine sediment of Antarctica.</title>
        <authorList>
            <person name="Watanabe M."/>
            <person name="Kojima H."/>
            <person name="Fukui M."/>
        </authorList>
    </citation>
    <scope>NUCLEOTIDE SEQUENCE [LARGE SCALE GENOMIC DNA]</scope>
    <source>
        <strain evidence="16">SPP2</strain>
    </source>
</reference>
<feature type="binding site" evidence="12">
    <location>
        <position position="402"/>
    </location>
    <ligand>
        <name>FAD</name>
        <dbReference type="ChEBI" id="CHEBI:57692"/>
    </ligand>
</feature>
<feature type="binding site" evidence="12">
    <location>
        <begin position="511"/>
        <end position="512"/>
    </location>
    <ligand>
        <name>NADP(+)</name>
        <dbReference type="ChEBI" id="CHEBI:58349"/>
    </ligand>
</feature>
<evidence type="ECO:0000256" key="2">
    <source>
        <dbReference type="ARBA" id="ARBA00022448"/>
    </source>
</evidence>
<evidence type="ECO:0000256" key="4">
    <source>
        <dbReference type="ARBA" id="ARBA00022630"/>
    </source>
</evidence>
<dbReference type="Gene3D" id="3.40.50.80">
    <property type="entry name" value="Nucleotide-binding domain of ferredoxin-NADP reductase (FNR) module"/>
    <property type="match status" value="1"/>
</dbReference>
<evidence type="ECO:0000256" key="7">
    <source>
        <dbReference type="ARBA" id="ARBA00022857"/>
    </source>
</evidence>
<dbReference type="PANTHER" id="PTHR19384:SF128">
    <property type="entry name" value="NADPH OXIDOREDUCTASE A"/>
    <property type="match status" value="1"/>
</dbReference>
<dbReference type="PROSITE" id="PS50902">
    <property type="entry name" value="FLAVODOXIN_LIKE"/>
    <property type="match status" value="1"/>
</dbReference>
<evidence type="ECO:0000256" key="3">
    <source>
        <dbReference type="ARBA" id="ARBA00022605"/>
    </source>
</evidence>
<dbReference type="GO" id="GO:0019344">
    <property type="term" value="P:cysteine biosynthetic process"/>
    <property type="evidence" value="ECO:0007669"/>
    <property type="project" value="UniProtKB-KW"/>
</dbReference>
<dbReference type="SUPFAM" id="SSF52343">
    <property type="entry name" value="Ferredoxin reductase-like, C-terminal NADP-linked domain"/>
    <property type="match status" value="1"/>
</dbReference>
<dbReference type="PRINTS" id="PR00371">
    <property type="entry name" value="FPNCR"/>
</dbReference>
<protein>
    <recommendedName>
        <fullName evidence="1">assimilatory sulfite reductase (NADPH)</fullName>
        <ecNumber evidence="1">1.8.1.2</ecNumber>
    </recommendedName>
</protein>
<evidence type="ECO:0000259" key="14">
    <source>
        <dbReference type="PROSITE" id="PS51384"/>
    </source>
</evidence>
<dbReference type="OrthoDB" id="9789468at2"/>
<keyword evidence="7 12" id="KW-0521">NADP</keyword>
<dbReference type="Proteomes" id="UP000218267">
    <property type="component" value="Chromosome"/>
</dbReference>
<feature type="binding site" evidence="12">
    <location>
        <position position="314"/>
    </location>
    <ligand>
        <name>FAD</name>
        <dbReference type="ChEBI" id="CHEBI:57692"/>
    </ligand>
</feature>
<dbReference type="InterPro" id="IPR023173">
    <property type="entry name" value="NADPH_Cyt_P450_Rdtase_alpha"/>
</dbReference>
<dbReference type="InterPro" id="IPR001433">
    <property type="entry name" value="OxRdtase_FAD/NAD-bd"/>
</dbReference>
<evidence type="ECO:0000256" key="6">
    <source>
        <dbReference type="ARBA" id="ARBA00022827"/>
    </source>
</evidence>
<dbReference type="PANTHER" id="PTHR19384">
    <property type="entry name" value="NITRIC OXIDE SYNTHASE-RELATED"/>
    <property type="match status" value="1"/>
</dbReference>
<dbReference type="InterPro" id="IPR001709">
    <property type="entry name" value="Flavoprot_Pyr_Nucl_cyt_Rdtase"/>
</dbReference>
<feature type="binding site" evidence="12">
    <location>
        <begin position="148"/>
        <end position="157"/>
    </location>
    <ligand>
        <name>FMN</name>
        <dbReference type="ChEBI" id="CHEBI:58210"/>
    </ligand>
</feature>